<evidence type="ECO:0000313" key="1">
    <source>
        <dbReference type="EMBL" id="KAJ9059350.1"/>
    </source>
</evidence>
<protein>
    <submittedName>
        <fullName evidence="1">Uncharacterized protein</fullName>
    </submittedName>
</protein>
<evidence type="ECO:0000313" key="2">
    <source>
        <dbReference type="Proteomes" id="UP001165960"/>
    </source>
</evidence>
<organism evidence="1 2">
    <name type="scientific">Entomophthora muscae</name>
    <dbReference type="NCBI Taxonomy" id="34485"/>
    <lineage>
        <taxon>Eukaryota</taxon>
        <taxon>Fungi</taxon>
        <taxon>Fungi incertae sedis</taxon>
        <taxon>Zoopagomycota</taxon>
        <taxon>Entomophthoromycotina</taxon>
        <taxon>Entomophthoromycetes</taxon>
        <taxon>Entomophthorales</taxon>
        <taxon>Entomophthoraceae</taxon>
        <taxon>Entomophthora</taxon>
    </lineage>
</organism>
<dbReference type="EMBL" id="QTSX02005687">
    <property type="protein sequence ID" value="KAJ9059350.1"/>
    <property type="molecule type" value="Genomic_DNA"/>
</dbReference>
<keyword evidence="2" id="KW-1185">Reference proteome</keyword>
<comment type="caution">
    <text evidence="1">The sequence shown here is derived from an EMBL/GenBank/DDBJ whole genome shotgun (WGS) entry which is preliminary data.</text>
</comment>
<sequence length="477" mass="52193">MLRYLVIGVQAQILHSVLNYQGDGLVPVLIQMKAPARLIEKIRNATFPSSDARAEELVRRLQAFSVRTQKLLIPLLDKLRAENEASQFRSYFVSNTVAVEATQKAIAQIYDLNDVYKIGPNFISTPLRHRRDYFYPESGTQANPAQAPVVYGPALKRIGIHQVNPRIVRKAKKLKYANMDSGTDYSHPSLADSYSGYNGKSFNHSYAWFDASRDVSPLYPQDTLGHGTKVLSLAVGKHPIGISPRSKWIACLSNKHHANPTELYLSCQQFLLAPTNLKGETPLPRLRPHVIGNSWGCTKEENCFSDPFKHSDNAIHAAGIFSVSAAGNFGYKGCSSVDHPPTENIHAFVVGALESDSNRRSAFSSMGPGRLRPNAIDVVVPAQHLLVANRNQQYDYSTGTSAAAAIVGGSALLVMAACPHLQREPDALAKVLQASATPLYPTLGCGNDTPTSLPNNEFGYGMLNITSAINLCRVRKK</sequence>
<name>A0ACC2SAL5_9FUNG</name>
<gene>
    <name evidence="1" type="ORF">DSO57_1003175</name>
</gene>
<accession>A0ACC2SAL5</accession>
<reference evidence="1" key="1">
    <citation type="submission" date="2022-04" db="EMBL/GenBank/DDBJ databases">
        <title>Genome of the entomopathogenic fungus Entomophthora muscae.</title>
        <authorList>
            <person name="Elya C."/>
            <person name="Lovett B.R."/>
            <person name="Lee E."/>
            <person name="Macias A.M."/>
            <person name="Hajek A.E."/>
            <person name="De Bivort B.L."/>
            <person name="Kasson M.T."/>
            <person name="De Fine Licht H.H."/>
            <person name="Stajich J.E."/>
        </authorList>
    </citation>
    <scope>NUCLEOTIDE SEQUENCE</scope>
    <source>
        <strain evidence="1">Berkeley</strain>
    </source>
</reference>
<proteinExistence type="predicted"/>
<dbReference type="Proteomes" id="UP001165960">
    <property type="component" value="Unassembled WGS sequence"/>
</dbReference>